<dbReference type="Gene3D" id="3.30.420.40">
    <property type="match status" value="1"/>
</dbReference>
<protein>
    <recommendedName>
        <fullName evidence="3">Actin-like protein N-terminal domain-containing protein</fullName>
    </recommendedName>
</protein>
<evidence type="ECO:0000313" key="1">
    <source>
        <dbReference type="EMBL" id="OGM06015.1"/>
    </source>
</evidence>
<dbReference type="Proteomes" id="UP000178735">
    <property type="component" value="Unassembled WGS sequence"/>
</dbReference>
<organism evidence="1 2">
    <name type="scientific">Candidatus Wallbacteria bacterium GWC2_49_35</name>
    <dbReference type="NCBI Taxonomy" id="1817813"/>
    <lineage>
        <taxon>Bacteria</taxon>
        <taxon>Candidatus Walliibacteriota</taxon>
    </lineage>
</organism>
<evidence type="ECO:0000313" key="2">
    <source>
        <dbReference type="Proteomes" id="UP000178735"/>
    </source>
</evidence>
<reference evidence="1 2" key="1">
    <citation type="journal article" date="2016" name="Nat. Commun.">
        <title>Thousands of microbial genomes shed light on interconnected biogeochemical processes in an aquifer system.</title>
        <authorList>
            <person name="Anantharaman K."/>
            <person name="Brown C.T."/>
            <person name="Hug L.A."/>
            <person name="Sharon I."/>
            <person name="Castelle C.J."/>
            <person name="Probst A.J."/>
            <person name="Thomas B.C."/>
            <person name="Singh A."/>
            <person name="Wilkins M.J."/>
            <person name="Karaoz U."/>
            <person name="Brodie E.L."/>
            <person name="Williams K.H."/>
            <person name="Hubbard S.S."/>
            <person name="Banfield J.F."/>
        </authorList>
    </citation>
    <scope>NUCLEOTIDE SEQUENCE [LARGE SCALE GENOMIC DNA]</scope>
</reference>
<gene>
    <name evidence="1" type="ORF">A2008_12515</name>
</gene>
<dbReference type="SUPFAM" id="SSF53067">
    <property type="entry name" value="Actin-like ATPase domain"/>
    <property type="match status" value="1"/>
</dbReference>
<sequence length="391" mass="44308">MSKFCEDGRIIAFSSVIGDGLSDSLEANWQKMNRSTDHRWIRNLAIYDDSKNMWRYVGAMSRNSNQINWFTHKGVIQNYADAFIGIQAGLFCLSQEREENDKPPLKKVGIGFGIPVKAGEVVAETFFNYIKSRLKTEGSEKFLLIKAKNVATGEIKELKIQFAFILLQFQAYGAYMSFLMKKFGMRLYNTYVVDVGHGTWIKLPVIENEADINLSDSVPEGIFTVTSNISQIIFESSGQRYKIPEQRIMEKLPRGEYKVEVPGSGVFDFANILDNECSNLCEHIIQAVKSDLVSINRKGKTIDYFAMVGGGASLIFEKFKEKIKNHYNWSDEIANDRVISGVDLGVDHRYVNSVGFMLLARDQIALELEKEVNPDFDITAISTDALENFRI</sequence>
<proteinExistence type="predicted"/>
<evidence type="ECO:0008006" key="3">
    <source>
        <dbReference type="Google" id="ProtNLM"/>
    </source>
</evidence>
<dbReference type="InterPro" id="IPR043129">
    <property type="entry name" value="ATPase_NBD"/>
</dbReference>
<name>A0A1F7WVB8_9BACT</name>
<accession>A0A1F7WVB8</accession>
<dbReference type="STRING" id="1817813.A2008_12515"/>
<comment type="caution">
    <text evidence="1">The sequence shown here is derived from an EMBL/GenBank/DDBJ whole genome shotgun (WGS) entry which is preliminary data.</text>
</comment>
<dbReference type="AlphaFoldDB" id="A0A1F7WVB8"/>
<dbReference type="EMBL" id="MGFH01000084">
    <property type="protein sequence ID" value="OGM06015.1"/>
    <property type="molecule type" value="Genomic_DNA"/>
</dbReference>